<feature type="transmembrane region" description="Helical" evidence="2">
    <location>
        <begin position="80"/>
        <end position="102"/>
    </location>
</feature>
<gene>
    <name evidence="3" type="ORF">K444DRAFT_71191</name>
</gene>
<evidence type="ECO:0000256" key="1">
    <source>
        <dbReference type="SAM" id="MobiDB-lite"/>
    </source>
</evidence>
<evidence type="ECO:0000313" key="4">
    <source>
        <dbReference type="Proteomes" id="UP000235371"/>
    </source>
</evidence>
<dbReference type="AlphaFoldDB" id="A0A2J6T102"/>
<dbReference type="OrthoDB" id="3558063at2759"/>
<keyword evidence="2" id="KW-1133">Transmembrane helix</keyword>
<dbReference type="RefSeq" id="XP_024733601.1">
    <property type="nucleotide sequence ID" value="XM_024888267.1"/>
</dbReference>
<keyword evidence="2" id="KW-0812">Transmembrane</keyword>
<proteinExistence type="predicted"/>
<evidence type="ECO:0000313" key="3">
    <source>
        <dbReference type="EMBL" id="PMD56697.1"/>
    </source>
</evidence>
<accession>A0A2J6T102</accession>
<dbReference type="Proteomes" id="UP000235371">
    <property type="component" value="Unassembled WGS sequence"/>
</dbReference>
<dbReference type="InParanoid" id="A0A2J6T102"/>
<keyword evidence="4" id="KW-1185">Reference proteome</keyword>
<keyword evidence="2" id="KW-0472">Membrane</keyword>
<dbReference type="EMBL" id="KZ613848">
    <property type="protein sequence ID" value="PMD56697.1"/>
    <property type="molecule type" value="Genomic_DNA"/>
</dbReference>
<name>A0A2J6T102_9HELO</name>
<organism evidence="3 4">
    <name type="scientific">Hyaloscypha bicolor E</name>
    <dbReference type="NCBI Taxonomy" id="1095630"/>
    <lineage>
        <taxon>Eukaryota</taxon>
        <taxon>Fungi</taxon>
        <taxon>Dikarya</taxon>
        <taxon>Ascomycota</taxon>
        <taxon>Pezizomycotina</taxon>
        <taxon>Leotiomycetes</taxon>
        <taxon>Helotiales</taxon>
        <taxon>Hyaloscyphaceae</taxon>
        <taxon>Hyaloscypha</taxon>
        <taxon>Hyaloscypha bicolor</taxon>
    </lineage>
</organism>
<evidence type="ECO:0000256" key="2">
    <source>
        <dbReference type="SAM" id="Phobius"/>
    </source>
</evidence>
<reference evidence="3 4" key="1">
    <citation type="submission" date="2016-04" db="EMBL/GenBank/DDBJ databases">
        <title>A degradative enzymes factory behind the ericoid mycorrhizal symbiosis.</title>
        <authorList>
            <consortium name="DOE Joint Genome Institute"/>
            <person name="Martino E."/>
            <person name="Morin E."/>
            <person name="Grelet G."/>
            <person name="Kuo A."/>
            <person name="Kohler A."/>
            <person name="Daghino S."/>
            <person name="Barry K."/>
            <person name="Choi C."/>
            <person name="Cichocki N."/>
            <person name="Clum A."/>
            <person name="Copeland A."/>
            <person name="Hainaut M."/>
            <person name="Haridas S."/>
            <person name="Labutti K."/>
            <person name="Lindquist E."/>
            <person name="Lipzen A."/>
            <person name="Khouja H.-R."/>
            <person name="Murat C."/>
            <person name="Ohm R."/>
            <person name="Olson A."/>
            <person name="Spatafora J."/>
            <person name="Veneault-Fourrey C."/>
            <person name="Henrissat B."/>
            <person name="Grigoriev I."/>
            <person name="Martin F."/>
            <person name="Perotto S."/>
        </authorList>
    </citation>
    <scope>NUCLEOTIDE SEQUENCE [LARGE SCALE GENOMIC DNA]</scope>
    <source>
        <strain evidence="3 4">E</strain>
    </source>
</reference>
<protein>
    <submittedName>
        <fullName evidence="3">Uncharacterized protein</fullName>
    </submittedName>
</protein>
<feature type="region of interest" description="Disordered" evidence="1">
    <location>
        <begin position="1"/>
        <end position="21"/>
    </location>
</feature>
<sequence length="184" mass="20895">MAQSTNPRRESPGFEESSFPSRKYDEDMDIKQILIRNETLLWDLRAQRDTETSRQLELLQAIRDELVSQTTPLHLICNAVLQWLLVATGIIFGMFAIAGTGLQKNGNFLAKMQNQMNLVTFCQSNNSAGIASHRAKEQNVNTALEYLRPPLRGDFAERAFHNCVVGRSNFPKELIGCRLALERR</sequence>
<dbReference type="GeneID" id="36596343"/>